<dbReference type="PROSITE" id="PS51671">
    <property type="entry name" value="ACT"/>
    <property type="match status" value="1"/>
</dbReference>
<dbReference type="GO" id="GO:0046417">
    <property type="term" value="P:chorismate metabolic process"/>
    <property type="evidence" value="ECO:0007669"/>
    <property type="project" value="InterPro"/>
</dbReference>
<feature type="domain" description="Prephenate dehydratase" evidence="21">
    <location>
        <begin position="89"/>
        <end position="267"/>
    </location>
</feature>
<comment type="catalytic activity">
    <reaction evidence="18">
        <text>prephenate + H(+) = 3-phenylpyruvate + CO2 + H2O</text>
        <dbReference type="Rhea" id="RHEA:21648"/>
        <dbReference type="ChEBI" id="CHEBI:15377"/>
        <dbReference type="ChEBI" id="CHEBI:15378"/>
        <dbReference type="ChEBI" id="CHEBI:16526"/>
        <dbReference type="ChEBI" id="CHEBI:18005"/>
        <dbReference type="ChEBI" id="CHEBI:29934"/>
        <dbReference type="EC" id="4.2.1.51"/>
    </reaction>
</comment>
<dbReference type="EMBL" id="LRRD01000007">
    <property type="protein sequence ID" value="KXW58986.1"/>
    <property type="molecule type" value="Genomic_DNA"/>
</dbReference>
<dbReference type="SUPFAM" id="SSF53850">
    <property type="entry name" value="Periplasmic binding protein-like II"/>
    <property type="match status" value="1"/>
</dbReference>
<dbReference type="PIRSF" id="PIRSF001500">
    <property type="entry name" value="Chor_mut_pdt_Ppr"/>
    <property type="match status" value="1"/>
</dbReference>
<dbReference type="SMART" id="SM00830">
    <property type="entry name" value="CM_2"/>
    <property type="match status" value="1"/>
</dbReference>
<dbReference type="GO" id="GO:0005737">
    <property type="term" value="C:cytoplasm"/>
    <property type="evidence" value="ECO:0007669"/>
    <property type="project" value="UniProtKB-SubCell"/>
</dbReference>
<dbReference type="STRING" id="1789004.FEMY_05080"/>
<dbReference type="InterPro" id="IPR001086">
    <property type="entry name" value="Preph_deHydtase"/>
</dbReference>
<dbReference type="UniPathway" id="UPA00121">
    <property type="reaction ID" value="UER00345"/>
</dbReference>
<evidence type="ECO:0000256" key="11">
    <source>
        <dbReference type="ARBA" id="ARBA00023141"/>
    </source>
</evidence>
<comment type="pathway">
    <text evidence="4">Amino-acid biosynthesis; L-phenylalanine biosynthesis; phenylpyruvate from prephenate: step 1/1.</text>
</comment>
<comment type="subcellular location">
    <subcellularLocation>
        <location evidence="3">Cytoplasm</location>
    </subcellularLocation>
</comment>
<evidence type="ECO:0000256" key="5">
    <source>
        <dbReference type="ARBA" id="ARBA00004817"/>
    </source>
</evidence>
<evidence type="ECO:0000256" key="2">
    <source>
        <dbReference type="ARBA" id="ARBA00002364"/>
    </source>
</evidence>
<evidence type="ECO:0000256" key="19">
    <source>
        <dbReference type="PIRSR" id="PIRSR001500-2"/>
    </source>
</evidence>
<organism evidence="23 24">
    <name type="scientific">Ferrovum myxofaciens</name>
    <dbReference type="NCBI Taxonomy" id="416213"/>
    <lineage>
        <taxon>Bacteria</taxon>
        <taxon>Pseudomonadati</taxon>
        <taxon>Pseudomonadota</taxon>
        <taxon>Betaproteobacteria</taxon>
        <taxon>Ferrovales</taxon>
        <taxon>Ferrovaceae</taxon>
        <taxon>Ferrovum</taxon>
    </lineage>
</organism>
<keyword evidence="24" id="KW-1185">Reference proteome</keyword>
<dbReference type="InterPro" id="IPR018528">
    <property type="entry name" value="Preph_deHydtase_CS"/>
</dbReference>
<dbReference type="InterPro" id="IPR010957">
    <property type="entry name" value="G/b/e-P-prot_chorismate_mutase"/>
</dbReference>
<dbReference type="SUPFAM" id="SSF55021">
    <property type="entry name" value="ACT-like"/>
    <property type="match status" value="1"/>
</dbReference>
<dbReference type="NCBIfam" id="TIGR01807">
    <property type="entry name" value="CM_P2"/>
    <property type="match status" value="1"/>
</dbReference>
<protein>
    <recommendedName>
        <fullName evidence="8">Bifunctional chorismate mutase/prephenate dehydratase</fullName>
        <ecNumber evidence="7">4.2.1.51</ecNumber>
        <ecNumber evidence="6">5.4.99.5</ecNumber>
    </recommendedName>
    <alternativeName>
        <fullName evidence="17">Chorismate mutase-prephenate dehydratase</fullName>
    </alternativeName>
    <alternativeName>
        <fullName evidence="16">p-protein</fullName>
    </alternativeName>
</protein>
<evidence type="ECO:0000256" key="14">
    <source>
        <dbReference type="ARBA" id="ARBA00023239"/>
    </source>
</evidence>
<accession>A0A149W0N9</accession>
<evidence type="ECO:0000259" key="21">
    <source>
        <dbReference type="PROSITE" id="PS51171"/>
    </source>
</evidence>
<dbReference type="EC" id="5.4.99.5" evidence="6"/>
<dbReference type="NCBIfam" id="NF008865">
    <property type="entry name" value="PRK11898.1"/>
    <property type="match status" value="1"/>
</dbReference>
<proteinExistence type="predicted"/>
<dbReference type="InterPro" id="IPR036979">
    <property type="entry name" value="CM_dom_sf"/>
</dbReference>
<evidence type="ECO:0000256" key="17">
    <source>
        <dbReference type="ARBA" id="ARBA00031520"/>
    </source>
</evidence>
<keyword evidence="14 23" id="KW-0456">Lyase</keyword>
<gene>
    <name evidence="23" type="primary">pheA</name>
    <name evidence="23" type="ORF">FEMY_05080</name>
</gene>
<keyword evidence="9" id="KW-0963">Cytoplasm</keyword>
<dbReference type="PATRIC" id="fig|1789004.3.peg.507"/>
<evidence type="ECO:0000256" key="18">
    <source>
        <dbReference type="ARBA" id="ARBA00047848"/>
    </source>
</evidence>
<name>A0A149W0N9_9PROT</name>
<dbReference type="Gene3D" id="3.30.70.260">
    <property type="match status" value="1"/>
</dbReference>
<feature type="domain" description="Chorismate mutase" evidence="20">
    <location>
        <begin position="2"/>
        <end position="89"/>
    </location>
</feature>
<comment type="function">
    <text evidence="2">Catalyzes the Claisen rearrangement of chorismate to prephenate and the decarboxylation/dehydration of prephenate to phenylpyruvate.</text>
</comment>
<evidence type="ECO:0000256" key="6">
    <source>
        <dbReference type="ARBA" id="ARBA00012404"/>
    </source>
</evidence>
<evidence type="ECO:0000313" key="24">
    <source>
        <dbReference type="Proteomes" id="UP000075653"/>
    </source>
</evidence>
<evidence type="ECO:0000256" key="1">
    <source>
        <dbReference type="ARBA" id="ARBA00000824"/>
    </source>
</evidence>
<dbReference type="PROSITE" id="PS51171">
    <property type="entry name" value="PREPHENATE_DEHYDR_3"/>
    <property type="match status" value="1"/>
</dbReference>
<dbReference type="InterPro" id="IPR045865">
    <property type="entry name" value="ACT-like_dom_sf"/>
</dbReference>
<dbReference type="InterPro" id="IPR008242">
    <property type="entry name" value="Chor_mutase/pphenate_deHydtase"/>
</dbReference>
<evidence type="ECO:0000256" key="16">
    <source>
        <dbReference type="ARBA" id="ARBA00031175"/>
    </source>
</evidence>
<dbReference type="GO" id="GO:0009094">
    <property type="term" value="P:L-phenylalanine biosynthetic process"/>
    <property type="evidence" value="ECO:0007669"/>
    <property type="project" value="UniProtKB-UniPathway"/>
</dbReference>
<reference evidence="23 24" key="1">
    <citation type="submission" date="2016-01" db="EMBL/GenBank/DDBJ databases">
        <title>Genome sequence of the acidophilic iron oxidising Ferrovum strain Z-31.</title>
        <authorList>
            <person name="Poehlein A."/>
            <person name="Ullrich S.R."/>
            <person name="Schloemann M."/>
            <person name="Muehling M."/>
            <person name="Daniel R."/>
        </authorList>
    </citation>
    <scope>NUCLEOTIDE SEQUENCE [LARGE SCALE GENOMIC DNA]</scope>
    <source>
        <strain evidence="23 24">Z-31</strain>
    </source>
</reference>
<sequence length="361" mass="39578">MDDTAQRLKTLRQTIDGIDDQILSLLNQRAQAAGQIGHLKTGVLYRPEREAQILHRLKEANSGPLPGASVVFLFREIMSACLAYERPVSVACLGPQGSFSEAAVVRHFGHAAQRRHCDSLGDIFRIVEANETDFAVVPVENSTEGAVGIILDQMVDTPLQACGEVMLPIHHQLLVRDASLPLSEITQVYSHSQSLGQCHHWLDAHLPQARRIPVTSNSEAARLVGNSSEAWAAIAGDLAAEPYGLYAVARHIEDQVDNTTRFLVFGHLVAQPSGKDKTSLVVGVENRPGAIHALLTPLAEEGVSMSRLESRPARTHLWSYVFYIDLEGHQSEERVARVLQEIKKNSIFVKVLGSYPVTVSI</sequence>
<dbReference type="GO" id="GO:0004106">
    <property type="term" value="F:chorismate mutase activity"/>
    <property type="evidence" value="ECO:0007669"/>
    <property type="project" value="UniProtKB-EC"/>
</dbReference>
<evidence type="ECO:0000256" key="8">
    <source>
        <dbReference type="ARBA" id="ARBA00014401"/>
    </source>
</evidence>
<evidence type="ECO:0000256" key="3">
    <source>
        <dbReference type="ARBA" id="ARBA00004496"/>
    </source>
</evidence>
<keyword evidence="15" id="KW-0511">Multifunctional enzyme</keyword>
<dbReference type="InterPro" id="IPR036263">
    <property type="entry name" value="Chorismate_II_sf"/>
</dbReference>
<evidence type="ECO:0000256" key="10">
    <source>
        <dbReference type="ARBA" id="ARBA00022605"/>
    </source>
</evidence>
<dbReference type="Pfam" id="PF00800">
    <property type="entry name" value="PDT"/>
    <property type="match status" value="1"/>
</dbReference>
<dbReference type="SUPFAM" id="SSF48600">
    <property type="entry name" value="Chorismate mutase II"/>
    <property type="match status" value="1"/>
</dbReference>
<comment type="caution">
    <text evidence="23">The sequence shown here is derived from an EMBL/GenBank/DDBJ whole genome shotgun (WGS) entry which is preliminary data.</text>
</comment>
<keyword evidence="11" id="KW-0057">Aromatic amino acid biosynthesis</keyword>
<dbReference type="InterPro" id="IPR002912">
    <property type="entry name" value="ACT_dom"/>
</dbReference>
<keyword evidence="10" id="KW-0028">Amino-acid biosynthesis</keyword>
<evidence type="ECO:0000259" key="20">
    <source>
        <dbReference type="PROSITE" id="PS51168"/>
    </source>
</evidence>
<dbReference type="FunFam" id="3.30.70.260:FF:000012">
    <property type="entry name" value="Prephenate dehydratase"/>
    <property type="match status" value="1"/>
</dbReference>
<dbReference type="Gene3D" id="3.40.190.10">
    <property type="entry name" value="Periplasmic binding protein-like II"/>
    <property type="match status" value="2"/>
</dbReference>
<dbReference type="Gene3D" id="1.20.59.10">
    <property type="entry name" value="Chorismate mutase"/>
    <property type="match status" value="1"/>
</dbReference>
<dbReference type="Pfam" id="PF01817">
    <property type="entry name" value="CM_2"/>
    <property type="match status" value="1"/>
</dbReference>
<keyword evidence="13" id="KW-0413">Isomerase</keyword>
<comment type="catalytic activity">
    <reaction evidence="1">
        <text>chorismate = prephenate</text>
        <dbReference type="Rhea" id="RHEA:13897"/>
        <dbReference type="ChEBI" id="CHEBI:29748"/>
        <dbReference type="ChEBI" id="CHEBI:29934"/>
        <dbReference type="EC" id="5.4.99.5"/>
    </reaction>
</comment>
<evidence type="ECO:0000256" key="7">
    <source>
        <dbReference type="ARBA" id="ARBA00013147"/>
    </source>
</evidence>
<feature type="site" description="Essential for prephenate dehydratase activity" evidence="19">
    <location>
        <position position="260"/>
    </location>
</feature>
<keyword evidence="12" id="KW-0584">Phenylalanine biosynthesis</keyword>
<evidence type="ECO:0000313" key="23">
    <source>
        <dbReference type="EMBL" id="KXW58986.1"/>
    </source>
</evidence>
<evidence type="ECO:0000259" key="22">
    <source>
        <dbReference type="PROSITE" id="PS51671"/>
    </source>
</evidence>
<evidence type="ECO:0000256" key="4">
    <source>
        <dbReference type="ARBA" id="ARBA00004741"/>
    </source>
</evidence>
<dbReference type="PANTHER" id="PTHR21022">
    <property type="entry name" value="PREPHENATE DEHYDRATASE P PROTEIN"/>
    <property type="match status" value="1"/>
</dbReference>
<dbReference type="Pfam" id="PF01842">
    <property type="entry name" value="ACT"/>
    <property type="match status" value="1"/>
</dbReference>
<evidence type="ECO:0000256" key="9">
    <source>
        <dbReference type="ARBA" id="ARBA00022490"/>
    </source>
</evidence>
<dbReference type="AlphaFoldDB" id="A0A149W0N9"/>
<feature type="domain" description="ACT" evidence="22">
    <location>
        <begin position="279"/>
        <end position="356"/>
    </location>
</feature>
<dbReference type="RefSeq" id="WP_062187501.1">
    <property type="nucleotide sequence ID" value="NZ_CP149475.1"/>
</dbReference>
<dbReference type="InterPro" id="IPR002701">
    <property type="entry name" value="CM_II_prokaryot"/>
</dbReference>
<evidence type="ECO:0000256" key="15">
    <source>
        <dbReference type="ARBA" id="ARBA00023268"/>
    </source>
</evidence>
<evidence type="ECO:0000256" key="12">
    <source>
        <dbReference type="ARBA" id="ARBA00023222"/>
    </source>
</evidence>
<dbReference type="Proteomes" id="UP000075653">
    <property type="component" value="Unassembled WGS sequence"/>
</dbReference>
<dbReference type="FunFam" id="3.40.190.10:FF:000034">
    <property type="entry name" value="Chorismate mutase/prephenate dehydratase"/>
    <property type="match status" value="1"/>
</dbReference>
<dbReference type="CDD" id="cd13630">
    <property type="entry name" value="PBP2_PDT_1"/>
    <property type="match status" value="1"/>
</dbReference>
<dbReference type="PROSITE" id="PS00858">
    <property type="entry name" value="PREPHENATE_DEHYDR_2"/>
    <property type="match status" value="1"/>
</dbReference>
<dbReference type="CDD" id="cd04905">
    <property type="entry name" value="ACT_CM-PDT"/>
    <property type="match status" value="1"/>
</dbReference>
<dbReference type="GO" id="GO:0004664">
    <property type="term" value="F:prephenate dehydratase activity"/>
    <property type="evidence" value="ECO:0007669"/>
    <property type="project" value="UniProtKB-EC"/>
</dbReference>
<comment type="pathway">
    <text evidence="5">Metabolic intermediate biosynthesis; prephenate biosynthesis; prephenate from chorismate: step 1/1.</text>
</comment>
<dbReference type="EC" id="4.2.1.51" evidence="7"/>
<dbReference type="PROSITE" id="PS51168">
    <property type="entry name" value="CHORISMATE_MUT_2"/>
    <property type="match status" value="1"/>
</dbReference>
<dbReference type="UniPathway" id="UPA00120">
    <property type="reaction ID" value="UER00203"/>
</dbReference>
<dbReference type="PANTHER" id="PTHR21022:SF19">
    <property type="entry name" value="PREPHENATE DEHYDRATASE-RELATED"/>
    <property type="match status" value="1"/>
</dbReference>
<evidence type="ECO:0000256" key="13">
    <source>
        <dbReference type="ARBA" id="ARBA00023235"/>
    </source>
</evidence>